<dbReference type="InterPro" id="IPR051261">
    <property type="entry name" value="NLR"/>
</dbReference>
<dbReference type="InterPro" id="IPR001611">
    <property type="entry name" value="Leu-rich_rpt"/>
</dbReference>
<sequence>MNSKKVSPDRSINIFHCLMELKDQSVQQQIQDFLKSGGGSEEELSEFQCSALAYMLQTSEQVLEELDLKKYNTSDQGKRRLIPVVRNCRKAVFRDCKLSNCSPSHLRELDLSNNKLSDSSVSALCSGLKSPHCQLSVLRSVLGLISLTFFNCSSKVLKATLIDPQVEVNHKLEEIKRSLNSMSKDIFTLTQQQAKIVTLLDEVKNLKVLLSENDEVISGLERRIDDLEQYTLWDCGLSKISCSSLASALKSNPSYLTELDLWGNRLSVSDVKELLELKQSPHCRLEKLDANNYLFQTQTNKQTNCSWSVLCTCSFSFLSHI</sequence>
<evidence type="ECO:0000256" key="2">
    <source>
        <dbReference type="ARBA" id="ARBA00022737"/>
    </source>
</evidence>
<accession>A0A8C6TNJ3</accession>
<dbReference type="InterPro" id="IPR032675">
    <property type="entry name" value="LRR_dom_sf"/>
</dbReference>
<dbReference type="PROSITE" id="PS51450">
    <property type="entry name" value="LRR"/>
    <property type="match status" value="1"/>
</dbReference>
<dbReference type="Pfam" id="PF13516">
    <property type="entry name" value="LRR_6"/>
    <property type="match status" value="1"/>
</dbReference>
<dbReference type="PANTHER" id="PTHR24106">
    <property type="entry name" value="NACHT, LRR AND CARD DOMAINS-CONTAINING"/>
    <property type="match status" value="1"/>
</dbReference>
<keyword evidence="1" id="KW-0433">Leucine-rich repeat</keyword>
<dbReference type="Ensembl" id="ENSNMLT00000025530.1">
    <property type="protein sequence ID" value="ENSNMLP00000022797.1"/>
    <property type="gene ID" value="ENSNMLG00000014708.1"/>
</dbReference>
<dbReference type="AlphaFoldDB" id="A0A8C6TNJ3"/>
<name>A0A8C6TNJ3_9GOBI</name>
<dbReference type="Proteomes" id="UP000694523">
    <property type="component" value="Unplaced"/>
</dbReference>
<protein>
    <submittedName>
        <fullName evidence="3">Uncharacterized protein</fullName>
    </submittedName>
</protein>
<reference evidence="3" key="2">
    <citation type="submission" date="2025-09" db="UniProtKB">
        <authorList>
            <consortium name="Ensembl"/>
        </authorList>
    </citation>
    <scope>IDENTIFICATION</scope>
</reference>
<proteinExistence type="predicted"/>
<dbReference type="SUPFAM" id="SSF52047">
    <property type="entry name" value="RNI-like"/>
    <property type="match status" value="1"/>
</dbReference>
<evidence type="ECO:0000313" key="4">
    <source>
        <dbReference type="Proteomes" id="UP000694523"/>
    </source>
</evidence>
<keyword evidence="2" id="KW-0677">Repeat</keyword>
<evidence type="ECO:0000256" key="1">
    <source>
        <dbReference type="ARBA" id="ARBA00022614"/>
    </source>
</evidence>
<organism evidence="3 4">
    <name type="scientific">Neogobius melanostomus</name>
    <name type="common">round goby</name>
    <dbReference type="NCBI Taxonomy" id="47308"/>
    <lineage>
        <taxon>Eukaryota</taxon>
        <taxon>Metazoa</taxon>
        <taxon>Chordata</taxon>
        <taxon>Craniata</taxon>
        <taxon>Vertebrata</taxon>
        <taxon>Euteleostomi</taxon>
        <taxon>Actinopterygii</taxon>
        <taxon>Neopterygii</taxon>
        <taxon>Teleostei</taxon>
        <taxon>Neoteleostei</taxon>
        <taxon>Acanthomorphata</taxon>
        <taxon>Gobiaria</taxon>
        <taxon>Gobiiformes</taxon>
        <taxon>Gobioidei</taxon>
        <taxon>Gobiidae</taxon>
        <taxon>Benthophilinae</taxon>
        <taxon>Neogobiini</taxon>
        <taxon>Neogobius</taxon>
    </lineage>
</organism>
<dbReference type="SMART" id="SM00368">
    <property type="entry name" value="LRR_RI"/>
    <property type="match status" value="3"/>
</dbReference>
<keyword evidence="4" id="KW-1185">Reference proteome</keyword>
<reference evidence="3" key="1">
    <citation type="submission" date="2025-08" db="UniProtKB">
        <authorList>
            <consortium name="Ensembl"/>
        </authorList>
    </citation>
    <scope>IDENTIFICATION</scope>
</reference>
<evidence type="ECO:0000313" key="3">
    <source>
        <dbReference type="Ensembl" id="ENSNMLP00000022797.1"/>
    </source>
</evidence>
<dbReference type="Gene3D" id="3.80.10.10">
    <property type="entry name" value="Ribonuclease Inhibitor"/>
    <property type="match status" value="1"/>
</dbReference>